<sequence length="462" mass="52509">MTLESQNMLSRLLIANPDGLSFVSVESKVQNSEHLSRPQHNNFHEVISSLGAVFEAITSNKENVPQEIESKKIFGREYKNKHRHRDQVISHLRLLESRSPHSIKVLFAPTQSEDRNDDFEIESISEQEREDGSFLMLASEVIDGYLHFEIGDLPPDARNKNIMFRDKVQNKDDSYQIINSNSSFDERMLVRNDESSTIRSQEFNGSHHQYISDLPVVVKSDYMAKTSIDVNQMSQLLRSKSNADSTLKNSLFSMQAGHETLSDFLDRGPVSSDLQWIRRENVDSLTTEGRKTKILPLELSTALISSGLSDLSLLKSIAPEVCGGQIPEGLTPYKSKQGETVNVYSQPSLNIPSNISLKADFDKFESILVISIEEKNDSPDVKFMSSSQELIDLMAQKQSYLRMTFKNFGIEGYDFLFQAGGNEMQDRQRRVYENIQSEKCSILCKDQVEFEFSVFSGIDKRI</sequence>
<keyword evidence="2" id="KW-1185">Reference proteome</keyword>
<evidence type="ECO:0000313" key="2">
    <source>
        <dbReference type="Proteomes" id="UP000645462"/>
    </source>
</evidence>
<evidence type="ECO:0000313" key="1">
    <source>
        <dbReference type="EMBL" id="GGB93519.1"/>
    </source>
</evidence>
<comment type="caution">
    <text evidence="1">The sequence shown here is derived from an EMBL/GenBank/DDBJ whole genome shotgun (WGS) entry which is preliminary data.</text>
</comment>
<accession>A0ABQ1KAP7</accession>
<dbReference type="RefSeq" id="WP_188480617.1">
    <property type="nucleotide sequence ID" value="NZ_BMFC01000001.1"/>
</dbReference>
<reference evidence="2" key="1">
    <citation type="journal article" date="2019" name="Int. J. Syst. Evol. Microbiol.">
        <title>The Global Catalogue of Microorganisms (GCM) 10K type strain sequencing project: providing services to taxonomists for standard genome sequencing and annotation.</title>
        <authorList>
            <consortium name="The Broad Institute Genomics Platform"/>
            <consortium name="The Broad Institute Genome Sequencing Center for Infectious Disease"/>
            <person name="Wu L."/>
            <person name="Ma J."/>
        </authorList>
    </citation>
    <scope>NUCLEOTIDE SEQUENCE [LARGE SCALE GENOMIC DNA]</scope>
    <source>
        <strain evidence="2">CGMCC 1.12478</strain>
    </source>
</reference>
<name>A0ABQ1KAP7_9RHOB</name>
<dbReference type="EMBL" id="BMFC01000001">
    <property type="protein sequence ID" value="GGB93519.1"/>
    <property type="molecule type" value="Genomic_DNA"/>
</dbReference>
<gene>
    <name evidence="1" type="ORF">GCM10011363_07690</name>
</gene>
<protein>
    <recommendedName>
        <fullName evidence="3">Flagellar hook-length control protein FliK</fullName>
    </recommendedName>
</protein>
<dbReference type="Proteomes" id="UP000645462">
    <property type="component" value="Unassembled WGS sequence"/>
</dbReference>
<evidence type="ECO:0008006" key="3">
    <source>
        <dbReference type="Google" id="ProtNLM"/>
    </source>
</evidence>
<organism evidence="1 2">
    <name type="scientific">Marivita lacus</name>
    <dbReference type="NCBI Taxonomy" id="1323742"/>
    <lineage>
        <taxon>Bacteria</taxon>
        <taxon>Pseudomonadati</taxon>
        <taxon>Pseudomonadota</taxon>
        <taxon>Alphaproteobacteria</taxon>
        <taxon>Rhodobacterales</taxon>
        <taxon>Roseobacteraceae</taxon>
        <taxon>Marivita</taxon>
    </lineage>
</organism>
<proteinExistence type="predicted"/>